<proteinExistence type="predicted"/>
<gene>
    <name evidence="1" type="ORF">F4554_006101</name>
</gene>
<dbReference type="Proteomes" id="UP000579605">
    <property type="component" value="Unassembled WGS sequence"/>
</dbReference>
<keyword evidence="2" id="KW-1185">Reference proteome</keyword>
<accession>A0A852ZMF6</accession>
<dbReference type="AlphaFoldDB" id="A0A852ZMF6"/>
<comment type="caution">
    <text evidence="1">The sequence shown here is derived from an EMBL/GenBank/DDBJ whole genome shotgun (WGS) entry which is preliminary data.</text>
</comment>
<name>A0A852ZMF6_9ACTN</name>
<evidence type="ECO:0000313" key="1">
    <source>
        <dbReference type="EMBL" id="NYH93463.1"/>
    </source>
</evidence>
<protein>
    <submittedName>
        <fullName evidence="1">Uncharacterized protein</fullName>
    </submittedName>
</protein>
<dbReference type="EMBL" id="JACBZH010000001">
    <property type="protein sequence ID" value="NYH93463.1"/>
    <property type="molecule type" value="Genomic_DNA"/>
</dbReference>
<evidence type="ECO:0000313" key="2">
    <source>
        <dbReference type="Proteomes" id="UP000579605"/>
    </source>
</evidence>
<dbReference type="RefSeq" id="WP_179790984.1">
    <property type="nucleotide sequence ID" value="NZ_BAAARR010000045.1"/>
</dbReference>
<reference evidence="1 2" key="1">
    <citation type="submission" date="2020-07" db="EMBL/GenBank/DDBJ databases">
        <title>Sequencing the genomes of 1000 actinobacteria strains.</title>
        <authorList>
            <person name="Klenk H.-P."/>
        </authorList>
    </citation>
    <scope>NUCLEOTIDE SEQUENCE [LARGE SCALE GENOMIC DNA]</scope>
    <source>
        <strain evidence="1 2">DSM 18448</strain>
    </source>
</reference>
<sequence length="62" mass="7400">MGIPAPPRGRRLRLFCDAYGLLEREEFLDQLHVRLLAMETAFARRSIDYFDTHRADWQRHLA</sequence>
<organism evidence="1 2">
    <name type="scientific">Actinopolymorpha rutila</name>
    <dbReference type="NCBI Taxonomy" id="446787"/>
    <lineage>
        <taxon>Bacteria</taxon>
        <taxon>Bacillati</taxon>
        <taxon>Actinomycetota</taxon>
        <taxon>Actinomycetes</taxon>
        <taxon>Propionibacteriales</taxon>
        <taxon>Actinopolymorphaceae</taxon>
        <taxon>Actinopolymorpha</taxon>
    </lineage>
</organism>